<protein>
    <submittedName>
        <fullName evidence="1">S24 family peptidase</fullName>
    </submittedName>
</protein>
<proteinExistence type="predicted"/>
<name>A0ABS6S300_9BACT</name>
<dbReference type="CDD" id="cd06529">
    <property type="entry name" value="S24_LexA-like"/>
    <property type="match status" value="1"/>
</dbReference>
<dbReference type="EMBL" id="JABXWD010000493">
    <property type="protein sequence ID" value="MBV6343232.1"/>
    <property type="molecule type" value="Genomic_DNA"/>
</dbReference>
<accession>A0ABS6S300</accession>
<evidence type="ECO:0000313" key="1">
    <source>
        <dbReference type="EMBL" id="MBV6343232.1"/>
    </source>
</evidence>
<evidence type="ECO:0000313" key="2">
    <source>
        <dbReference type="Proteomes" id="UP001196980"/>
    </source>
</evidence>
<comment type="caution">
    <text evidence="1">The sequence shown here is derived from an EMBL/GenBank/DDBJ whole genome shotgun (WGS) entry which is preliminary data.</text>
</comment>
<organism evidence="1 2">
    <name type="scientific">Candidatus Magnetobacterium casense</name>
    <dbReference type="NCBI Taxonomy" id="1455061"/>
    <lineage>
        <taxon>Bacteria</taxon>
        <taxon>Pseudomonadati</taxon>
        <taxon>Nitrospirota</taxon>
        <taxon>Thermodesulfovibrionia</taxon>
        <taxon>Thermodesulfovibrionales</taxon>
        <taxon>Candidatus Magnetobacteriaceae</taxon>
        <taxon>Candidatus Magnetobacterium</taxon>
    </lineage>
</organism>
<sequence>MAITRVVAPPPTLKGYRIATLFLEPEIRPGDTVFVDTAATPMDGDLVVTLQNSSSFLGRYHTDKKGSWVETATGRFTPNKVTIYGVVTGCEHVFRRT</sequence>
<dbReference type="RefSeq" id="WP_218253835.1">
    <property type="nucleotide sequence ID" value="NZ_JABXWD010000493.1"/>
</dbReference>
<keyword evidence="2" id="KW-1185">Reference proteome</keyword>
<gene>
    <name evidence="1" type="ORF">HWQ67_16760</name>
</gene>
<dbReference type="Proteomes" id="UP001196980">
    <property type="component" value="Unassembled WGS sequence"/>
</dbReference>
<dbReference type="InterPro" id="IPR039418">
    <property type="entry name" value="LexA-like"/>
</dbReference>
<reference evidence="1 2" key="1">
    <citation type="journal article" date="2020" name="J Geophys Res Biogeosci">
        <title>Magnetotaxis as an Adaptation to Enable Bacterial Shuttling of Microbial Sulfur and Sulfur Cycling Across Aquatic Oxic#Anoxic Interfaces.</title>
        <authorList>
            <person name="Li J."/>
            <person name="Liu P."/>
            <person name="Wang J."/>
            <person name="Roberts A.P."/>
            <person name="Pan Y."/>
        </authorList>
    </citation>
    <scope>NUCLEOTIDE SEQUENCE [LARGE SCALE GENOMIC DNA]</scope>
    <source>
        <strain evidence="1 2">MYR-1_YQ</strain>
    </source>
</reference>